<dbReference type="EMBL" id="OV170231">
    <property type="protein sequence ID" value="CAH0716296.1"/>
    <property type="molecule type" value="Genomic_DNA"/>
</dbReference>
<dbReference type="SMART" id="SM00220">
    <property type="entry name" value="S_TKc"/>
    <property type="match status" value="1"/>
</dbReference>
<dbReference type="Gene3D" id="1.10.510.10">
    <property type="entry name" value="Transferase(Phosphotransferase) domain 1"/>
    <property type="match status" value="1"/>
</dbReference>
<dbReference type="PANTHER" id="PTHR44329:SF304">
    <property type="entry name" value="MITOGEN-ACTIVATED PROTEIN KINASE KINASE KINASE 13-LIKE ISOFORM X1"/>
    <property type="match status" value="1"/>
</dbReference>
<dbReference type="Proteomes" id="UP000838878">
    <property type="component" value="Chromosome 11"/>
</dbReference>
<dbReference type="GO" id="GO:0005524">
    <property type="term" value="F:ATP binding"/>
    <property type="evidence" value="ECO:0007669"/>
    <property type="project" value="InterPro"/>
</dbReference>
<name>A0A8J9Y7J3_9NEOP</name>
<dbReference type="Pfam" id="PF07714">
    <property type="entry name" value="PK_Tyr_Ser-Thr"/>
    <property type="match status" value="1"/>
</dbReference>
<evidence type="ECO:0000313" key="2">
    <source>
        <dbReference type="EMBL" id="CAH0716296.1"/>
    </source>
</evidence>
<proteinExistence type="predicted"/>
<gene>
    <name evidence="2" type="ORF">BINO364_LOCUS3089</name>
</gene>
<dbReference type="GO" id="GO:0004674">
    <property type="term" value="F:protein serine/threonine kinase activity"/>
    <property type="evidence" value="ECO:0007669"/>
    <property type="project" value="TreeGrafter"/>
</dbReference>
<evidence type="ECO:0000259" key="1">
    <source>
        <dbReference type="SMART" id="SM00220"/>
    </source>
</evidence>
<accession>A0A8J9Y7J3</accession>
<dbReference type="PROSITE" id="PS00108">
    <property type="entry name" value="PROTEIN_KINASE_ST"/>
    <property type="match status" value="1"/>
</dbReference>
<dbReference type="InterPro" id="IPR000719">
    <property type="entry name" value="Prot_kinase_dom"/>
</dbReference>
<dbReference type="OrthoDB" id="339325at2759"/>
<dbReference type="PRINTS" id="PR00109">
    <property type="entry name" value="TYRKINASE"/>
</dbReference>
<sequence>MDPLAQIEFNATQYTMKDDYPGFGAPALERDKKTVFWMSGVMECFSTVWSLFKSTDYEETQENDWEVPFENLTDLVYLGSGAQGIVFGGNLKGEMVAVKKLRDKSEADIKHLRKLNHENIVRFRGVCTVTPFHCVIMEYCQYGPLFEFLHSGVSFTPKQIVRWARDIALGMSYLHSHKIIHRDLKSPNVLIADNLVVKVSDFGTSREWNDVSAIMSFTGTVAWMAPEVIRHEPCSERVDVWSYGVVLWELLTQEVPYKNLETHAIMWGVGTDTIALPVPSTCPSSIQLLLNQCWNRVPRNRPPFKIIAAHLEMAGEELCSLDMETFNTTQALWRQEVHKCMERLYAKSDKPVAKDAIAQRREDIKHARDVRYVYEQQLSRANELYMEVCAVRLQLEQRERVIAERENALSGCRCGVRKNFKYFHRQTSSSSDGIKGLPALTENNRRRKKKHITNQPTQLVVNYEENNKNDVKTVTMALDDCITCACDDSVKNNNMTVTVKDSVVEDNGNIVVKDTCNDAPRNDNYMPEVANV</sequence>
<organism evidence="2 3">
    <name type="scientific">Brenthis ino</name>
    <name type="common">lesser marbled fritillary</name>
    <dbReference type="NCBI Taxonomy" id="405034"/>
    <lineage>
        <taxon>Eukaryota</taxon>
        <taxon>Metazoa</taxon>
        <taxon>Ecdysozoa</taxon>
        <taxon>Arthropoda</taxon>
        <taxon>Hexapoda</taxon>
        <taxon>Insecta</taxon>
        <taxon>Pterygota</taxon>
        <taxon>Neoptera</taxon>
        <taxon>Endopterygota</taxon>
        <taxon>Lepidoptera</taxon>
        <taxon>Glossata</taxon>
        <taxon>Ditrysia</taxon>
        <taxon>Papilionoidea</taxon>
        <taxon>Nymphalidae</taxon>
        <taxon>Heliconiinae</taxon>
        <taxon>Argynnini</taxon>
        <taxon>Brenthis</taxon>
    </lineage>
</organism>
<dbReference type="Gene3D" id="3.30.200.20">
    <property type="entry name" value="Phosphorylase Kinase, domain 1"/>
    <property type="match status" value="1"/>
</dbReference>
<dbReference type="InterPro" id="IPR011009">
    <property type="entry name" value="Kinase-like_dom_sf"/>
</dbReference>
<evidence type="ECO:0000313" key="3">
    <source>
        <dbReference type="Proteomes" id="UP000838878"/>
    </source>
</evidence>
<dbReference type="PANTHER" id="PTHR44329">
    <property type="entry name" value="SERINE/THREONINE-PROTEIN KINASE TNNI3K-RELATED"/>
    <property type="match status" value="1"/>
</dbReference>
<dbReference type="GO" id="GO:0006950">
    <property type="term" value="P:response to stress"/>
    <property type="evidence" value="ECO:0007669"/>
    <property type="project" value="UniProtKB-ARBA"/>
</dbReference>
<reference evidence="2" key="1">
    <citation type="submission" date="2021-12" db="EMBL/GenBank/DDBJ databases">
        <authorList>
            <person name="Martin H S."/>
        </authorList>
    </citation>
    <scope>NUCLEOTIDE SEQUENCE</scope>
</reference>
<dbReference type="AlphaFoldDB" id="A0A8J9Y7J3"/>
<dbReference type="InterPro" id="IPR051681">
    <property type="entry name" value="Ser/Thr_Kinases-Pseudokinases"/>
</dbReference>
<dbReference type="InterPro" id="IPR001245">
    <property type="entry name" value="Ser-Thr/Tyr_kinase_cat_dom"/>
</dbReference>
<keyword evidence="3" id="KW-1185">Reference proteome</keyword>
<dbReference type="GO" id="GO:0005737">
    <property type="term" value="C:cytoplasm"/>
    <property type="evidence" value="ECO:0007669"/>
    <property type="project" value="TreeGrafter"/>
</dbReference>
<feature type="non-terminal residue" evidence="2">
    <location>
        <position position="532"/>
    </location>
</feature>
<feature type="domain" description="Protein kinase" evidence="1">
    <location>
        <begin position="72"/>
        <end position="313"/>
    </location>
</feature>
<dbReference type="SUPFAM" id="SSF56112">
    <property type="entry name" value="Protein kinase-like (PK-like)"/>
    <property type="match status" value="1"/>
</dbReference>
<protein>
    <recommendedName>
        <fullName evidence="1">Protein kinase domain-containing protein</fullName>
    </recommendedName>
</protein>
<dbReference type="InterPro" id="IPR008271">
    <property type="entry name" value="Ser/Thr_kinase_AS"/>
</dbReference>